<dbReference type="RefSeq" id="WP_201923463.1">
    <property type="nucleotide sequence ID" value="NZ_BAABAX010000002.1"/>
</dbReference>
<feature type="domain" description="DUF4377" evidence="1">
    <location>
        <begin position="25"/>
        <end position="98"/>
    </location>
</feature>
<evidence type="ECO:0000313" key="3">
    <source>
        <dbReference type="Proteomes" id="UP000651057"/>
    </source>
</evidence>
<protein>
    <submittedName>
        <fullName evidence="2">DUF4377 domain-containing protein</fullName>
    </submittedName>
</protein>
<dbReference type="Proteomes" id="UP000651057">
    <property type="component" value="Unassembled WGS sequence"/>
</dbReference>
<dbReference type="InterPro" id="IPR025485">
    <property type="entry name" value="DUF4377"/>
</dbReference>
<accession>A0A937A1Y7</accession>
<evidence type="ECO:0000313" key="2">
    <source>
        <dbReference type="EMBL" id="MBL0685396.1"/>
    </source>
</evidence>
<dbReference type="EMBL" id="JAERQJ010000008">
    <property type="protein sequence ID" value="MBL0685396.1"/>
    <property type="molecule type" value="Genomic_DNA"/>
</dbReference>
<sequence>MNKLILILSMVVFFASCQETKRIFIASHLVDCEGMAPQKCMLYKENISNDWLYFYDTIEGFDYEEGHTYELEVMVSQIENPTEDGSSLKYSLIKVISKEKEKSIGQNVTINDYESQENSLITVEYQALTRATFFQININKDTIEKTTDRNLKNIDSRKCSKKDWETIITLTEAIALEKISQLKAPSGKRLFDGAAHAQLKIISKNKTYTSASFDHGNPPKEIEQLVKTILSLSESIE</sequence>
<organism evidence="2 3">
    <name type="scientific">Aquimarina mytili</name>
    <dbReference type="NCBI Taxonomy" id="874423"/>
    <lineage>
        <taxon>Bacteria</taxon>
        <taxon>Pseudomonadati</taxon>
        <taxon>Bacteroidota</taxon>
        <taxon>Flavobacteriia</taxon>
        <taxon>Flavobacteriales</taxon>
        <taxon>Flavobacteriaceae</taxon>
        <taxon>Aquimarina</taxon>
    </lineage>
</organism>
<dbReference type="AlphaFoldDB" id="A0A937A1Y7"/>
<dbReference type="Pfam" id="PF14302">
    <property type="entry name" value="DUF4377"/>
    <property type="match status" value="1"/>
</dbReference>
<gene>
    <name evidence="2" type="ORF">JJQ60_17815</name>
</gene>
<reference evidence="2" key="1">
    <citation type="submission" date="2021-01" db="EMBL/GenBank/DDBJ databases">
        <authorList>
            <person name="Zhong Y.L."/>
        </authorList>
    </citation>
    <scope>NUCLEOTIDE SEQUENCE</scope>
    <source>
        <strain evidence="2">KCTC 23302</strain>
    </source>
</reference>
<comment type="caution">
    <text evidence="2">The sequence shown here is derived from an EMBL/GenBank/DDBJ whole genome shotgun (WGS) entry which is preliminary data.</text>
</comment>
<evidence type="ECO:0000259" key="1">
    <source>
        <dbReference type="Pfam" id="PF14302"/>
    </source>
</evidence>
<dbReference type="PROSITE" id="PS51257">
    <property type="entry name" value="PROKAR_LIPOPROTEIN"/>
    <property type="match status" value="1"/>
</dbReference>
<keyword evidence="3" id="KW-1185">Reference proteome</keyword>
<name>A0A937A1Y7_9FLAO</name>
<proteinExistence type="predicted"/>